<gene>
    <name evidence="6" type="ordered locus">Bphyt_5712</name>
</gene>
<dbReference type="InterPro" id="IPR036390">
    <property type="entry name" value="WH_DNA-bd_sf"/>
</dbReference>
<evidence type="ECO:0000256" key="2">
    <source>
        <dbReference type="ARBA" id="ARBA00023015"/>
    </source>
</evidence>
<dbReference type="SUPFAM" id="SSF46785">
    <property type="entry name" value="Winged helix' DNA-binding domain"/>
    <property type="match status" value="1"/>
</dbReference>
<dbReference type="InterPro" id="IPR000847">
    <property type="entry name" value="LysR_HTH_N"/>
</dbReference>
<keyword evidence="3" id="KW-0238">DNA-binding</keyword>
<evidence type="ECO:0000259" key="5">
    <source>
        <dbReference type="PROSITE" id="PS50931"/>
    </source>
</evidence>
<dbReference type="GO" id="GO:0006351">
    <property type="term" value="P:DNA-templated transcription"/>
    <property type="evidence" value="ECO:0007669"/>
    <property type="project" value="TreeGrafter"/>
</dbReference>
<dbReference type="STRING" id="398527.Bphyt_5712"/>
<reference evidence="6 7" key="1">
    <citation type="journal article" date="2011" name="J. Bacteriol.">
        <title>Complete genome sequence of the plant growth-promoting endophyte Burkholderia phytofirmans strain PsJN.</title>
        <authorList>
            <person name="Weilharter A."/>
            <person name="Mitter B."/>
            <person name="Shin M.V."/>
            <person name="Chain P.S."/>
            <person name="Nowak J."/>
            <person name="Sessitsch A."/>
        </authorList>
    </citation>
    <scope>NUCLEOTIDE SEQUENCE [LARGE SCALE GENOMIC DNA]</scope>
    <source>
        <strain evidence="7">DSM 17436 / LMG 22146 / PsJN</strain>
    </source>
</reference>
<evidence type="ECO:0000256" key="4">
    <source>
        <dbReference type="ARBA" id="ARBA00023163"/>
    </source>
</evidence>
<dbReference type="FunFam" id="1.10.10.10:FF:000001">
    <property type="entry name" value="LysR family transcriptional regulator"/>
    <property type="match status" value="1"/>
</dbReference>
<comment type="similarity">
    <text evidence="1">Belongs to the LysR transcriptional regulatory family.</text>
</comment>
<dbReference type="SUPFAM" id="SSF53850">
    <property type="entry name" value="Periplasmic binding protein-like II"/>
    <property type="match status" value="1"/>
</dbReference>
<dbReference type="InterPro" id="IPR036388">
    <property type="entry name" value="WH-like_DNA-bd_sf"/>
</dbReference>
<dbReference type="InterPro" id="IPR005119">
    <property type="entry name" value="LysR_subst-bd"/>
</dbReference>
<dbReference type="Pfam" id="PF03466">
    <property type="entry name" value="LysR_substrate"/>
    <property type="match status" value="1"/>
</dbReference>
<keyword evidence="4" id="KW-0804">Transcription</keyword>
<protein>
    <submittedName>
        <fullName evidence="6">Transcriptional regulator, LysR family</fullName>
        <ecNumber evidence="6">4.2.1.1</ecNumber>
    </submittedName>
</protein>
<evidence type="ECO:0000313" key="6">
    <source>
        <dbReference type="EMBL" id="ACD20058.1"/>
    </source>
</evidence>
<dbReference type="AlphaFoldDB" id="B2TFQ0"/>
<dbReference type="PANTHER" id="PTHR30537">
    <property type="entry name" value="HTH-TYPE TRANSCRIPTIONAL REGULATOR"/>
    <property type="match status" value="1"/>
</dbReference>
<dbReference type="CDD" id="cd08474">
    <property type="entry name" value="PBP2_CrgA_like_5"/>
    <property type="match status" value="1"/>
</dbReference>
<dbReference type="EC" id="4.2.1.1" evidence="6"/>
<dbReference type="RefSeq" id="WP_012427566.1">
    <property type="nucleotide sequence ID" value="NC_010676.1"/>
</dbReference>
<dbReference type="FunFam" id="3.40.190.290:FF:000012">
    <property type="entry name" value="Transcriptional regulator, LysR family"/>
    <property type="match status" value="1"/>
</dbReference>
<dbReference type="KEGG" id="bpy:Bphyt_5712"/>
<dbReference type="eggNOG" id="COG0583">
    <property type="taxonomic scope" value="Bacteria"/>
</dbReference>
<organism evidence="6 7">
    <name type="scientific">Paraburkholderia phytofirmans (strain DSM 17436 / LMG 22146 / PsJN)</name>
    <name type="common">Burkholderia phytofirmans</name>
    <dbReference type="NCBI Taxonomy" id="398527"/>
    <lineage>
        <taxon>Bacteria</taxon>
        <taxon>Pseudomonadati</taxon>
        <taxon>Pseudomonadota</taxon>
        <taxon>Betaproteobacteria</taxon>
        <taxon>Burkholderiales</taxon>
        <taxon>Burkholderiaceae</taxon>
        <taxon>Paraburkholderia</taxon>
    </lineage>
</organism>
<dbReference type="PANTHER" id="PTHR30537:SF1">
    <property type="entry name" value="HTH-TYPE TRANSCRIPTIONAL REGULATOR PGRR"/>
    <property type="match status" value="1"/>
</dbReference>
<proteinExistence type="inferred from homology"/>
<dbReference type="Gene3D" id="3.40.190.290">
    <property type="match status" value="1"/>
</dbReference>
<keyword evidence="2" id="KW-0805">Transcription regulation</keyword>
<dbReference type="Gene3D" id="1.10.10.10">
    <property type="entry name" value="Winged helix-like DNA-binding domain superfamily/Winged helix DNA-binding domain"/>
    <property type="match status" value="1"/>
</dbReference>
<dbReference type="PROSITE" id="PS50931">
    <property type="entry name" value="HTH_LYSR"/>
    <property type="match status" value="1"/>
</dbReference>
<dbReference type="GO" id="GO:0003700">
    <property type="term" value="F:DNA-binding transcription factor activity"/>
    <property type="evidence" value="ECO:0007669"/>
    <property type="project" value="InterPro"/>
</dbReference>
<evidence type="ECO:0000256" key="1">
    <source>
        <dbReference type="ARBA" id="ARBA00009437"/>
    </source>
</evidence>
<dbReference type="HOGENOM" id="CLU_039613_16_1_4"/>
<evidence type="ECO:0000313" key="7">
    <source>
        <dbReference type="Proteomes" id="UP000001739"/>
    </source>
</evidence>
<dbReference type="OrthoDB" id="5525645at2"/>
<dbReference type="EMBL" id="CP001053">
    <property type="protein sequence ID" value="ACD20058.1"/>
    <property type="molecule type" value="Genomic_DNA"/>
</dbReference>
<accession>B2TFQ0</accession>
<name>B2TFQ0_PARPJ</name>
<dbReference type="Proteomes" id="UP000001739">
    <property type="component" value="Chromosome 2"/>
</dbReference>
<sequence>MLRENATDLLAFVAVAREGSFTRAAARLGMSQSALSHAMRALEERMGVKLLNRTTRSVAATEAGERLLRSIAPRFEEIENELVAAVESRDRPVGTIRITATDYAIDTVIWPRLSKMLPAYPDIKVELVVDYGLADIVADRFDIGVRWGDQVAKDMIAVRIGPDARLAIVGSPEYLEKHPAPKHPKDLVNHNCIRLRLPTLGGIYAWELTKGSRKIQVRVDGQFTFNGAYQMLNAAIDGVGLAFIPEDLAQPHVAAGRLRWALPDWYPTFPGLHIFYPSRREYSKALSIVVEALRSSPGLM</sequence>
<keyword evidence="6" id="KW-0456">Lyase</keyword>
<evidence type="ECO:0000256" key="3">
    <source>
        <dbReference type="ARBA" id="ARBA00023125"/>
    </source>
</evidence>
<dbReference type="Pfam" id="PF00126">
    <property type="entry name" value="HTH_1"/>
    <property type="match status" value="1"/>
</dbReference>
<dbReference type="InterPro" id="IPR058163">
    <property type="entry name" value="LysR-type_TF_proteobact-type"/>
</dbReference>
<feature type="domain" description="HTH lysR-type" evidence="5">
    <location>
        <begin position="4"/>
        <end position="61"/>
    </location>
</feature>
<dbReference type="GO" id="GO:0043565">
    <property type="term" value="F:sequence-specific DNA binding"/>
    <property type="evidence" value="ECO:0007669"/>
    <property type="project" value="TreeGrafter"/>
</dbReference>
<dbReference type="PRINTS" id="PR00039">
    <property type="entry name" value="HTHLYSR"/>
</dbReference>
<dbReference type="GO" id="GO:0004089">
    <property type="term" value="F:carbonate dehydratase activity"/>
    <property type="evidence" value="ECO:0007669"/>
    <property type="project" value="UniProtKB-EC"/>
</dbReference>